<evidence type="ECO:0000256" key="23">
    <source>
        <dbReference type="ARBA" id="ARBA00023422"/>
    </source>
</evidence>
<evidence type="ECO:0000256" key="28">
    <source>
        <dbReference type="ARBA" id="ARBA00049561"/>
    </source>
</evidence>
<evidence type="ECO:0000256" key="39">
    <source>
        <dbReference type="ARBA" id="ARBA00079790"/>
    </source>
</evidence>
<dbReference type="VEuPathDB" id="HostDB:ENSCPOG00000020336"/>
<sequence length="405" mass="45020">MYDPERGWSLSFSGGGFLAFYHIGATRCLSERAPHLLRDARMFFGCSAGALHAVTFLTGLPMDRILQMLMHIVRKARARSMGTLHPYCNLSSILQEGLQEILPDNVHQLISGRICISLTRVSDGQNVLVSDFQSKQEVLDALLCSCFIPFFCGLIPPTFRGVRYVDGGVSNNLPVLDSQTTITVSPYYGECDICPKIKSTNFMQVTAGNLSFRLCLGNLYLLSRTMFPPNLKVIGELCLRGYLDALRFLEEKGICNGPQPSLTFSKREQKPEVAAHSWEGPVQGLAEVGELLDHLRLSIRPWDERILESLSPSLTVVLSKLIKDSGGFLSKVSNLLPVRILTYAMLPCTLPVESAIAIVHRLVLWLPHVPDDVRWLQWLTSQVYARVTTCLLPTSRSQMSGSSHP</sequence>
<evidence type="ECO:0000256" key="34">
    <source>
        <dbReference type="ARBA" id="ARBA00052543"/>
    </source>
</evidence>
<dbReference type="Pfam" id="PF01734">
    <property type="entry name" value="Patatin"/>
    <property type="match status" value="1"/>
</dbReference>
<evidence type="ECO:0000256" key="41">
    <source>
        <dbReference type="ARBA" id="ARBA00083280"/>
    </source>
</evidence>
<name>H0W042_CAVPO</name>
<evidence type="ECO:0000256" key="13">
    <source>
        <dbReference type="ARBA" id="ARBA00022692"/>
    </source>
</evidence>
<evidence type="ECO:0000313" key="45">
    <source>
        <dbReference type="Proteomes" id="UP000005447"/>
    </source>
</evidence>
<comment type="catalytic activity">
    <reaction evidence="28">
        <text>1-(9Z-octadecenoyl)-sn-glycero-3-phosphate + (9Z)-octadecenoyl-CoA = 1,2-di-(9Z-octadecenoyl)-sn-glycero-3-phosphate + CoA</text>
        <dbReference type="Rhea" id="RHEA:37131"/>
        <dbReference type="ChEBI" id="CHEBI:57287"/>
        <dbReference type="ChEBI" id="CHEBI:57387"/>
        <dbReference type="ChEBI" id="CHEBI:74544"/>
        <dbReference type="ChEBI" id="CHEBI:74546"/>
    </reaction>
    <physiologicalReaction direction="left-to-right" evidence="28">
        <dbReference type="Rhea" id="RHEA:37132"/>
    </physiologicalReaction>
</comment>
<evidence type="ECO:0000256" key="32">
    <source>
        <dbReference type="ARBA" id="ARBA00050827"/>
    </source>
</evidence>
<feature type="domain" description="PNPLA" evidence="43">
    <location>
        <begin position="10"/>
        <end position="179"/>
    </location>
</feature>
<dbReference type="GO" id="GO:0019432">
    <property type="term" value="P:triglyceride biosynthetic process"/>
    <property type="evidence" value="ECO:0007669"/>
    <property type="project" value="Ensembl"/>
</dbReference>
<evidence type="ECO:0000313" key="44">
    <source>
        <dbReference type="Ensembl" id="ENSCPOP00000016326.2"/>
    </source>
</evidence>
<evidence type="ECO:0000256" key="24">
    <source>
        <dbReference type="ARBA" id="ARBA00025707"/>
    </source>
</evidence>
<keyword evidence="15" id="KW-0735">Signal-anchor</keyword>
<evidence type="ECO:0000256" key="17">
    <source>
        <dbReference type="ARBA" id="ARBA00023098"/>
    </source>
</evidence>
<dbReference type="GO" id="GO:0001676">
    <property type="term" value="P:long-chain fatty acid metabolic process"/>
    <property type="evidence" value="ECO:0007669"/>
    <property type="project" value="Ensembl"/>
</dbReference>
<comment type="catalytic activity">
    <reaction evidence="33">
        <text>a 1-acylglycerol + a 1,2-diacylglycerol = a triacylglycerol + glycerol</text>
        <dbReference type="Rhea" id="RHEA:44436"/>
        <dbReference type="ChEBI" id="CHEBI:17754"/>
        <dbReference type="ChEBI" id="CHEBI:17855"/>
        <dbReference type="ChEBI" id="CHEBI:35759"/>
        <dbReference type="ChEBI" id="CHEBI:49172"/>
    </reaction>
</comment>
<keyword evidence="18" id="KW-0472">Membrane</keyword>
<dbReference type="GeneTree" id="ENSGT00940000155662"/>
<keyword evidence="21" id="KW-1208">Phospholipid metabolism</keyword>
<comment type="catalytic activity">
    <reaction evidence="31">
        <text>a 1-acylglycerol + a 1,3-diacylglycerol = a triacylglycerol + glycerol</text>
        <dbReference type="Rhea" id="RHEA:44440"/>
        <dbReference type="ChEBI" id="CHEBI:17754"/>
        <dbReference type="ChEBI" id="CHEBI:17855"/>
        <dbReference type="ChEBI" id="CHEBI:35759"/>
        <dbReference type="ChEBI" id="CHEBI:47777"/>
    </reaction>
</comment>
<evidence type="ECO:0000256" key="31">
    <source>
        <dbReference type="ARBA" id="ARBA00050561"/>
    </source>
</evidence>
<comment type="pathway">
    <text evidence="37">Glycerolipid metabolism.</text>
</comment>
<evidence type="ECO:0000256" key="18">
    <source>
        <dbReference type="ARBA" id="ARBA00023136"/>
    </source>
</evidence>
<evidence type="ECO:0000256" key="33">
    <source>
        <dbReference type="ARBA" id="ARBA00051085"/>
    </source>
</evidence>
<keyword evidence="42" id="KW-0442">Lipid degradation</keyword>
<comment type="catalytic activity">
    <reaction evidence="1">
        <text>1-(9Z-octadecenoyl)-sn-glycero-3-phosphate + hexadecanoyl-CoA = 1-(9Z)-octadecenoyl-2-hexadecanoyl-sn-glycero-3-phosphate + CoA</text>
        <dbReference type="Rhea" id="RHEA:37143"/>
        <dbReference type="ChEBI" id="CHEBI:57287"/>
        <dbReference type="ChEBI" id="CHEBI:57379"/>
        <dbReference type="ChEBI" id="CHEBI:74544"/>
        <dbReference type="ChEBI" id="CHEBI:74551"/>
    </reaction>
    <physiologicalReaction direction="left-to-right" evidence="1">
        <dbReference type="Rhea" id="RHEA:37144"/>
    </physiologicalReaction>
</comment>
<dbReference type="Ensembl" id="ENSCPOT00000020048.2">
    <property type="protein sequence ID" value="ENSCPOP00000016326.2"/>
    <property type="gene ID" value="ENSCPOG00000020336.2"/>
</dbReference>
<dbReference type="eggNOG" id="KOG3773">
    <property type="taxonomic scope" value="Eukaryota"/>
</dbReference>
<dbReference type="GO" id="GO:0006654">
    <property type="term" value="P:phosphatidic acid biosynthetic process"/>
    <property type="evidence" value="ECO:0007669"/>
    <property type="project" value="Ensembl"/>
</dbReference>
<dbReference type="KEGG" id="cpoc:100723270"/>
<feature type="active site" description="Proton acceptor" evidence="42">
    <location>
        <position position="166"/>
    </location>
</feature>
<comment type="pathway">
    <text evidence="24">Phospholipid metabolism.</text>
</comment>
<comment type="pathway">
    <text evidence="6">Lipid metabolism.</text>
</comment>
<dbReference type="PANTHER" id="PTHR12406">
    <property type="entry name" value="CALCIUM-INDEPENDENT PHOSPHOLIPASE A2 IPLA2 -RELATED"/>
    <property type="match status" value="1"/>
</dbReference>
<comment type="caution">
    <text evidence="42">Lacks conserved residue(s) required for the propagation of feature annotation.</text>
</comment>
<dbReference type="EC" id="2.3.1.51" evidence="7"/>
<evidence type="ECO:0000256" key="8">
    <source>
        <dbReference type="ARBA" id="ARBA00013278"/>
    </source>
</evidence>
<accession>H0W042</accession>
<evidence type="ECO:0000256" key="37">
    <source>
        <dbReference type="ARBA" id="ARBA00060536"/>
    </source>
</evidence>
<comment type="catalytic activity">
    <reaction evidence="26">
        <text>1-(9Z-octadecenoyl)-sn-glycero-3-phosphate + (5Z,8Z,11Z,14Z)-eicosatetraenoyl-CoA = 1-(9Z)-octadecenoyl-2-(5Z,8Z,11Z,14Z)-eicosatetraenoyl-sn-glycero-3-phosphate + CoA</text>
        <dbReference type="Rhea" id="RHEA:37443"/>
        <dbReference type="ChEBI" id="CHEBI:57287"/>
        <dbReference type="ChEBI" id="CHEBI:57368"/>
        <dbReference type="ChEBI" id="CHEBI:74544"/>
        <dbReference type="ChEBI" id="CHEBI:74928"/>
    </reaction>
    <physiologicalReaction direction="left-to-right" evidence="26">
        <dbReference type="Rhea" id="RHEA:37444"/>
    </physiologicalReaction>
</comment>
<keyword evidence="22" id="KW-0012">Acyltransferase</keyword>
<dbReference type="Bgee" id="ENSCPOG00000020336">
    <property type="expression patterns" value="Expressed in heart and 10 other cell types or tissues"/>
</dbReference>
<evidence type="ECO:0000256" key="20">
    <source>
        <dbReference type="ARBA" id="ARBA00023209"/>
    </source>
</evidence>
<dbReference type="GO" id="GO:0016020">
    <property type="term" value="C:membrane"/>
    <property type="evidence" value="ECO:0007669"/>
    <property type="project" value="UniProtKB-SubCell"/>
</dbReference>
<evidence type="ECO:0000256" key="25">
    <source>
        <dbReference type="ARBA" id="ARBA00032101"/>
    </source>
</evidence>
<comment type="catalytic activity">
    <reaction evidence="2">
        <text>a triacylglycerol + H2O = a diacylglycerol + a fatty acid + H(+)</text>
        <dbReference type="Rhea" id="RHEA:12044"/>
        <dbReference type="ChEBI" id="CHEBI:15377"/>
        <dbReference type="ChEBI" id="CHEBI:15378"/>
        <dbReference type="ChEBI" id="CHEBI:17855"/>
        <dbReference type="ChEBI" id="CHEBI:18035"/>
        <dbReference type="ChEBI" id="CHEBI:28868"/>
        <dbReference type="EC" id="3.1.1.3"/>
    </reaction>
</comment>
<dbReference type="EC" id="3.1.1.3" evidence="9"/>
<comment type="catalytic activity">
    <reaction evidence="30">
        <text>1,2,3-tri-(9Z-octadecenoyl)-glycerol + H2O = 1,3-di-(9Z-octadecenoyl)-glycerol + (9Z)-octadecenoate + H(+)</text>
        <dbReference type="Rhea" id="RHEA:38387"/>
        <dbReference type="ChEBI" id="CHEBI:15377"/>
        <dbReference type="ChEBI" id="CHEBI:15378"/>
        <dbReference type="ChEBI" id="CHEBI:30823"/>
        <dbReference type="ChEBI" id="CHEBI:53753"/>
        <dbReference type="ChEBI" id="CHEBI:75735"/>
    </reaction>
    <physiologicalReaction direction="left-to-right" evidence="30">
        <dbReference type="Rhea" id="RHEA:38388"/>
    </physiologicalReaction>
</comment>
<dbReference type="GO" id="GO:0036042">
    <property type="term" value="F:long-chain fatty acyl-CoA binding"/>
    <property type="evidence" value="ECO:0007669"/>
    <property type="project" value="Ensembl"/>
</dbReference>
<feature type="active site" description="Nucleophile" evidence="42">
    <location>
        <position position="47"/>
    </location>
</feature>
<evidence type="ECO:0000256" key="6">
    <source>
        <dbReference type="ARBA" id="ARBA00005189"/>
    </source>
</evidence>
<evidence type="ECO:0000256" key="5">
    <source>
        <dbReference type="ARBA" id="ARBA00004502"/>
    </source>
</evidence>
<evidence type="ECO:0000256" key="12">
    <source>
        <dbReference type="ARBA" id="ARBA00022679"/>
    </source>
</evidence>
<comment type="function">
    <text evidence="36">Specifically catalyzes coenzyme A (CoA)-dependent acylation of 1-acyl-sn-glycerol 3-phosphate (2-lysophosphatidic acid/LPA) to generate phosphatidic acid (PA), an important metabolic intermediate and precursor for both triglycerides and glycerophospholipids. Does not esterify other lysophospholipids. Acyl donors are long chain (at least C16) fatty acyl-CoAs: arachidonoyl-CoA, linoleoyl-CoA, oleoyl-CoA and at a lesser extent palmitoyl-CoA. Additionally possesses low triacylglycerol lipase and CoA-independent acylglycerol transacylase activities and thus may play a role in acyl-chain remodeling of triglycerides. In vitro may express hydrolytic activity against glycerolipids triacylglycerol, diacylglycerol and monoacylglycerol, with a strong preference for oleic acid as the acyl moiety. However, the triacylglycerol hydrolase activity is controversial and may be very low. Possesses phospholipase A2 activity.</text>
</comment>
<evidence type="ECO:0000256" key="14">
    <source>
        <dbReference type="ARBA" id="ARBA00022801"/>
    </source>
</evidence>
<dbReference type="GO" id="GO:0004806">
    <property type="term" value="F:triacylglycerol lipase activity"/>
    <property type="evidence" value="ECO:0007669"/>
    <property type="project" value="UniProtKB-EC"/>
</dbReference>
<feature type="short sequence motif" description="GXSXG" evidence="42">
    <location>
        <begin position="45"/>
        <end position="49"/>
    </location>
</feature>
<evidence type="ECO:0000256" key="9">
    <source>
        <dbReference type="ARBA" id="ARBA00013279"/>
    </source>
</evidence>
<dbReference type="GO" id="GO:0034389">
    <property type="term" value="P:lipid droplet organization"/>
    <property type="evidence" value="ECO:0007669"/>
    <property type="project" value="Ensembl"/>
</dbReference>
<dbReference type="GO" id="GO:0036153">
    <property type="term" value="P:triglyceride acyl-chain remodeling"/>
    <property type="evidence" value="ECO:0007669"/>
    <property type="project" value="Ensembl"/>
</dbReference>
<dbReference type="GO" id="GO:0005737">
    <property type="term" value="C:cytoplasm"/>
    <property type="evidence" value="ECO:0007669"/>
    <property type="project" value="TreeGrafter"/>
</dbReference>
<evidence type="ECO:0000256" key="22">
    <source>
        <dbReference type="ARBA" id="ARBA00023315"/>
    </source>
</evidence>
<proteinExistence type="predicted"/>
<evidence type="ECO:0000256" key="38">
    <source>
        <dbReference type="ARBA" id="ARBA00078886"/>
    </source>
</evidence>
<keyword evidence="45" id="KW-1185">Reference proteome</keyword>
<dbReference type="GO" id="GO:0005811">
    <property type="term" value="C:lipid droplet"/>
    <property type="evidence" value="ECO:0007669"/>
    <property type="project" value="UniProtKB-SubCell"/>
</dbReference>
<keyword evidence="11" id="KW-0551">Lipid droplet</keyword>
<comment type="catalytic activity">
    <reaction evidence="29">
        <text>1-(9Z-octadecenoyl)-glycerol + 1,3-di-(9Z-octadecenoyl)-glycerol = 1,2,3-tri-(9Z-octadecenoyl)-glycerol + glycerol</text>
        <dbReference type="Rhea" id="RHEA:38331"/>
        <dbReference type="ChEBI" id="CHEBI:17754"/>
        <dbReference type="ChEBI" id="CHEBI:53753"/>
        <dbReference type="ChEBI" id="CHEBI:75342"/>
        <dbReference type="ChEBI" id="CHEBI:75735"/>
    </reaction>
    <physiologicalReaction direction="left-to-right" evidence="29">
        <dbReference type="Rhea" id="RHEA:38332"/>
    </physiologicalReaction>
</comment>
<keyword evidence="16" id="KW-1133">Transmembrane helix</keyword>
<dbReference type="InParanoid" id="H0W042"/>
<dbReference type="FunFam" id="3.40.1090.10:FF:000042">
    <property type="entry name" value="Patatin-like phospholipase domain-containing 3"/>
    <property type="match status" value="1"/>
</dbReference>
<dbReference type="EC" id="3.1.1.4" evidence="8"/>
<dbReference type="GO" id="GO:0051264">
    <property type="term" value="F:mono-olein transacylation activity"/>
    <property type="evidence" value="ECO:0007669"/>
    <property type="project" value="Ensembl"/>
</dbReference>
<dbReference type="Proteomes" id="UP000005447">
    <property type="component" value="Unassembled WGS sequence"/>
</dbReference>
<comment type="catalytic activity">
    <reaction evidence="34">
        <text>2 a 1-acylglycerol = a 1,2-diacylglycerol + glycerol</text>
        <dbReference type="Rhea" id="RHEA:44432"/>
        <dbReference type="ChEBI" id="CHEBI:17754"/>
        <dbReference type="ChEBI" id="CHEBI:35759"/>
        <dbReference type="ChEBI" id="CHEBI:49172"/>
    </reaction>
</comment>
<evidence type="ECO:0000256" key="3">
    <source>
        <dbReference type="ARBA" id="ARBA00001141"/>
    </source>
</evidence>
<dbReference type="OMA" id="VMSYVML"/>
<evidence type="ECO:0000256" key="15">
    <source>
        <dbReference type="ARBA" id="ARBA00022968"/>
    </source>
</evidence>
<evidence type="ECO:0000256" key="4">
    <source>
        <dbReference type="ARBA" id="ARBA00004167"/>
    </source>
</evidence>
<keyword evidence="19" id="KW-0325">Glycoprotein</keyword>
<dbReference type="GO" id="GO:0003841">
    <property type="term" value="F:1-acylglycerol-3-phosphate O-acyltransferase activity"/>
    <property type="evidence" value="ECO:0007669"/>
    <property type="project" value="UniProtKB-EC"/>
</dbReference>
<evidence type="ECO:0000256" key="26">
    <source>
        <dbReference type="ARBA" id="ARBA00048770"/>
    </source>
</evidence>
<dbReference type="EMBL" id="AAKN02031342">
    <property type="status" value="NOT_ANNOTATED_CDS"/>
    <property type="molecule type" value="Genomic_DNA"/>
</dbReference>
<evidence type="ECO:0000256" key="19">
    <source>
        <dbReference type="ARBA" id="ARBA00023180"/>
    </source>
</evidence>
<comment type="catalytic activity">
    <reaction evidence="23">
        <text>a 1,2-diacyl-sn-glycero-3-phosphocholine + H2O = a 1-acyl-sn-glycero-3-phosphocholine + a fatty acid + H(+)</text>
        <dbReference type="Rhea" id="RHEA:15801"/>
        <dbReference type="ChEBI" id="CHEBI:15377"/>
        <dbReference type="ChEBI" id="CHEBI:15378"/>
        <dbReference type="ChEBI" id="CHEBI:28868"/>
        <dbReference type="ChEBI" id="CHEBI:57643"/>
        <dbReference type="ChEBI" id="CHEBI:58168"/>
        <dbReference type="EC" id="3.1.1.4"/>
    </reaction>
    <physiologicalReaction direction="left-to-right" evidence="23">
        <dbReference type="Rhea" id="RHEA:15802"/>
    </physiologicalReaction>
</comment>
<evidence type="ECO:0000259" key="43">
    <source>
        <dbReference type="PROSITE" id="PS51635"/>
    </source>
</evidence>
<dbReference type="HOGENOM" id="CLU_018371_0_2_1"/>
<dbReference type="GO" id="GO:0035727">
    <property type="term" value="F:lysophosphatidic acid binding"/>
    <property type="evidence" value="ECO:0007669"/>
    <property type="project" value="Ensembl"/>
</dbReference>
<evidence type="ECO:0000256" key="42">
    <source>
        <dbReference type="PROSITE-ProRule" id="PRU01161"/>
    </source>
</evidence>
<keyword evidence="12" id="KW-0808">Transferase</keyword>
<comment type="catalytic activity">
    <reaction evidence="27">
        <text>1-(9Z-octadecenoyl)-sn-glycero-3-phosphate + (9Z,12Z)-octadecadienoyl-CoA = 1-(9Z)-octadecenoyl-2-(9Z,12Z)-octadecadienoyl-sn-glycero-3-phosphate + CoA</text>
        <dbReference type="Rhea" id="RHEA:37159"/>
        <dbReference type="ChEBI" id="CHEBI:57287"/>
        <dbReference type="ChEBI" id="CHEBI:57383"/>
        <dbReference type="ChEBI" id="CHEBI:74544"/>
        <dbReference type="ChEBI" id="CHEBI:74563"/>
    </reaction>
    <physiologicalReaction direction="left-to-right" evidence="27">
        <dbReference type="Rhea" id="RHEA:37160"/>
    </physiologicalReaction>
</comment>
<dbReference type="InterPro" id="IPR002641">
    <property type="entry name" value="PNPLA_dom"/>
</dbReference>
<dbReference type="RefSeq" id="XP_005003961.1">
    <property type="nucleotide sequence ID" value="XM_005003904.4"/>
</dbReference>
<dbReference type="SUPFAM" id="SSF52151">
    <property type="entry name" value="FabD/lysophospholipase-like"/>
    <property type="match status" value="1"/>
</dbReference>
<evidence type="ECO:0000256" key="30">
    <source>
        <dbReference type="ARBA" id="ARBA00050373"/>
    </source>
</evidence>
<dbReference type="GeneID" id="100723270"/>
<dbReference type="STRING" id="10141.ENSCPOP00000016326"/>
<evidence type="ECO:0000256" key="7">
    <source>
        <dbReference type="ARBA" id="ARBA00013211"/>
    </source>
</evidence>
<reference evidence="44" key="2">
    <citation type="submission" date="2025-08" db="UniProtKB">
        <authorList>
            <consortium name="Ensembl"/>
        </authorList>
    </citation>
    <scope>IDENTIFICATION</scope>
    <source>
        <strain evidence="44">2N</strain>
    </source>
</reference>
<gene>
    <name evidence="44" type="primary">PNPLA3</name>
</gene>
<evidence type="ECO:0000256" key="2">
    <source>
        <dbReference type="ARBA" id="ARBA00001024"/>
    </source>
</evidence>
<evidence type="ECO:0000256" key="21">
    <source>
        <dbReference type="ARBA" id="ARBA00023264"/>
    </source>
</evidence>
<keyword evidence="10" id="KW-0444">Lipid biosynthesis</keyword>
<dbReference type="OrthoDB" id="197155at2759"/>
<feature type="short sequence motif" description="DGA/G" evidence="42">
    <location>
        <begin position="166"/>
        <end position="168"/>
    </location>
</feature>
<dbReference type="Gene3D" id="3.40.1090.10">
    <property type="entry name" value="Cytosolic phospholipase A2 catalytic domain"/>
    <property type="match status" value="2"/>
</dbReference>
<evidence type="ECO:0000256" key="40">
    <source>
        <dbReference type="ARBA" id="ARBA00080560"/>
    </source>
</evidence>
<evidence type="ECO:0000256" key="16">
    <source>
        <dbReference type="ARBA" id="ARBA00022989"/>
    </source>
</evidence>
<dbReference type="AlphaFoldDB" id="H0W042"/>
<keyword evidence="17 42" id="KW-0443">Lipid metabolism</keyword>
<keyword evidence="13" id="KW-0812">Transmembrane</keyword>
<organism evidence="44 45">
    <name type="scientific">Cavia porcellus</name>
    <name type="common">Guinea pig</name>
    <dbReference type="NCBI Taxonomy" id="10141"/>
    <lineage>
        <taxon>Eukaryota</taxon>
        <taxon>Metazoa</taxon>
        <taxon>Chordata</taxon>
        <taxon>Craniata</taxon>
        <taxon>Vertebrata</taxon>
        <taxon>Euteleostomi</taxon>
        <taxon>Mammalia</taxon>
        <taxon>Eutheria</taxon>
        <taxon>Euarchontoglires</taxon>
        <taxon>Glires</taxon>
        <taxon>Rodentia</taxon>
        <taxon>Hystricomorpha</taxon>
        <taxon>Caviidae</taxon>
        <taxon>Cavia</taxon>
    </lineage>
</organism>
<evidence type="ECO:0000256" key="27">
    <source>
        <dbReference type="ARBA" id="ARBA00049345"/>
    </source>
</evidence>
<dbReference type="InterPro" id="IPR016035">
    <property type="entry name" value="Acyl_Trfase/lysoPLipase"/>
</dbReference>
<dbReference type="PROSITE" id="PS51635">
    <property type="entry name" value="PNPLA"/>
    <property type="match status" value="1"/>
</dbReference>
<dbReference type="GO" id="GO:0019433">
    <property type="term" value="P:triglyceride catabolic process"/>
    <property type="evidence" value="ECO:0007669"/>
    <property type="project" value="Ensembl"/>
</dbReference>
<keyword evidence="20" id="KW-0594">Phospholipid biosynthesis</keyword>
<evidence type="ECO:0000256" key="29">
    <source>
        <dbReference type="ARBA" id="ARBA00050245"/>
    </source>
</evidence>
<evidence type="ECO:0000256" key="35">
    <source>
        <dbReference type="ARBA" id="ARBA00052658"/>
    </source>
</evidence>
<comment type="subcellular location">
    <subcellularLocation>
        <location evidence="5">Lipid droplet</location>
    </subcellularLocation>
    <subcellularLocation>
        <location evidence="4">Membrane</location>
        <topology evidence="4">Single-pass membrane protein</topology>
    </subcellularLocation>
</comment>
<keyword evidence="14 42" id="KW-0378">Hydrolase</keyword>
<dbReference type="FunFam" id="3.40.1090.10:FF:000003">
    <property type="entry name" value="Patatin-like phospholipase domain-containing protein 2"/>
    <property type="match status" value="1"/>
</dbReference>
<protein>
    <recommendedName>
        <fullName evidence="40">Acylglycerol transacylase</fullName>
        <ecNumber evidence="7">2.3.1.51</ecNumber>
        <ecNumber evidence="9">3.1.1.3</ecNumber>
        <ecNumber evidence="8">3.1.1.4</ecNumber>
    </recommendedName>
    <alternativeName>
        <fullName evidence="41">Adiponutrin</fullName>
    </alternativeName>
    <alternativeName>
        <fullName evidence="39">Calcium-independent phospholipase A2-epsilon</fullName>
    </alternativeName>
    <alternativeName>
        <fullName evidence="25">Lysophosphatidic acid acyltransferase</fullName>
    </alternativeName>
    <alternativeName>
        <fullName evidence="38">Patatin-like phospholipase domain-containing protein 3</fullName>
    </alternativeName>
</protein>
<dbReference type="FunCoup" id="H0W042">
    <property type="interactions" value="114"/>
</dbReference>
<evidence type="ECO:0000256" key="36">
    <source>
        <dbReference type="ARBA" id="ARBA00053171"/>
    </source>
</evidence>
<dbReference type="CTD" id="80339"/>
<dbReference type="InterPro" id="IPR033562">
    <property type="entry name" value="PLPL"/>
</dbReference>
<evidence type="ECO:0000256" key="10">
    <source>
        <dbReference type="ARBA" id="ARBA00022516"/>
    </source>
</evidence>
<evidence type="ECO:0000256" key="1">
    <source>
        <dbReference type="ARBA" id="ARBA00000816"/>
    </source>
</evidence>
<comment type="catalytic activity">
    <reaction evidence="35">
        <text>1-(9Z-octadecenoyl)-glycerol + 1,2-di-(9Z-octadecenoyl)-glycerol = 1,2,3-tri-(9Z-octadecenoyl)-glycerol + glycerol</text>
        <dbReference type="Rhea" id="RHEA:38327"/>
        <dbReference type="ChEBI" id="CHEBI:17754"/>
        <dbReference type="ChEBI" id="CHEBI:52323"/>
        <dbReference type="ChEBI" id="CHEBI:53753"/>
        <dbReference type="ChEBI" id="CHEBI:75342"/>
    </reaction>
    <physiologicalReaction direction="left-to-right" evidence="35">
        <dbReference type="Rhea" id="RHEA:38328"/>
    </physiologicalReaction>
</comment>
<reference evidence="44" key="3">
    <citation type="submission" date="2025-09" db="UniProtKB">
        <authorList>
            <consortium name="Ensembl"/>
        </authorList>
    </citation>
    <scope>IDENTIFICATION</scope>
    <source>
        <strain evidence="44">2N</strain>
    </source>
</reference>
<comment type="catalytic activity">
    <reaction evidence="3">
        <text>a 1-acyl-sn-glycero-3-phosphate + an acyl-CoA = a 1,2-diacyl-sn-glycero-3-phosphate + CoA</text>
        <dbReference type="Rhea" id="RHEA:19709"/>
        <dbReference type="ChEBI" id="CHEBI:57287"/>
        <dbReference type="ChEBI" id="CHEBI:57970"/>
        <dbReference type="ChEBI" id="CHEBI:58342"/>
        <dbReference type="ChEBI" id="CHEBI:58608"/>
        <dbReference type="EC" id="2.3.1.51"/>
    </reaction>
</comment>
<dbReference type="GO" id="GO:0051265">
    <property type="term" value="F:diolein transacylation activity"/>
    <property type="evidence" value="ECO:0007669"/>
    <property type="project" value="Ensembl"/>
</dbReference>
<dbReference type="PANTHER" id="PTHR12406:SF22">
    <property type="entry name" value="1-ACYLGLYCEROL-3-PHOSPHATE O-ACYLTRANSFERASE PNPLA3"/>
    <property type="match status" value="1"/>
</dbReference>
<evidence type="ECO:0000256" key="11">
    <source>
        <dbReference type="ARBA" id="ARBA00022677"/>
    </source>
</evidence>
<reference evidence="45" key="1">
    <citation type="journal article" date="2011" name="Nature">
        <title>A high-resolution map of human evolutionary constraint using 29 mammals.</title>
        <authorList>
            <person name="Lindblad-Toh K."/>
            <person name="Garber M."/>
            <person name="Zuk O."/>
            <person name="Lin M.F."/>
            <person name="Parker B.J."/>
            <person name="Washietl S."/>
            <person name="Kheradpour P."/>
            <person name="Ernst J."/>
            <person name="Jordan G."/>
            <person name="Mauceli E."/>
            <person name="Ward L.D."/>
            <person name="Lowe C.B."/>
            <person name="Holloway A.K."/>
            <person name="Clamp M."/>
            <person name="Gnerre S."/>
            <person name="Alfoldi J."/>
            <person name="Beal K."/>
            <person name="Chang J."/>
            <person name="Clawson H."/>
            <person name="Cuff J."/>
            <person name="Di Palma F."/>
            <person name="Fitzgerald S."/>
            <person name="Flicek P."/>
            <person name="Guttman M."/>
            <person name="Hubisz M.J."/>
            <person name="Jaffe D.B."/>
            <person name="Jungreis I."/>
            <person name="Kent W.J."/>
            <person name="Kostka D."/>
            <person name="Lara M."/>
            <person name="Martins A.L."/>
            <person name="Massingham T."/>
            <person name="Moltke I."/>
            <person name="Raney B.J."/>
            <person name="Rasmussen M.D."/>
            <person name="Robinson J."/>
            <person name="Stark A."/>
            <person name="Vilella A.J."/>
            <person name="Wen J."/>
            <person name="Xie X."/>
            <person name="Zody M.C."/>
            <person name="Baldwin J."/>
            <person name="Bloom T."/>
            <person name="Chin C.W."/>
            <person name="Heiman D."/>
            <person name="Nicol R."/>
            <person name="Nusbaum C."/>
            <person name="Young S."/>
            <person name="Wilkinson J."/>
            <person name="Worley K.C."/>
            <person name="Kovar C.L."/>
            <person name="Muzny D.M."/>
            <person name="Gibbs R.A."/>
            <person name="Cree A."/>
            <person name="Dihn H.H."/>
            <person name="Fowler G."/>
            <person name="Jhangiani S."/>
            <person name="Joshi V."/>
            <person name="Lee S."/>
            <person name="Lewis L.R."/>
            <person name="Nazareth L.V."/>
            <person name="Okwuonu G."/>
            <person name="Santibanez J."/>
            <person name="Warren W.C."/>
            <person name="Mardis E.R."/>
            <person name="Weinstock G.M."/>
            <person name="Wilson R.K."/>
            <person name="Delehaunty K."/>
            <person name="Dooling D."/>
            <person name="Fronik C."/>
            <person name="Fulton L."/>
            <person name="Fulton B."/>
            <person name="Graves T."/>
            <person name="Minx P."/>
            <person name="Sodergren E."/>
            <person name="Birney E."/>
            <person name="Margulies E.H."/>
            <person name="Herrero J."/>
            <person name="Green E.D."/>
            <person name="Haussler D."/>
            <person name="Siepel A."/>
            <person name="Goldman N."/>
            <person name="Pollard K.S."/>
            <person name="Pedersen J.S."/>
            <person name="Lander E.S."/>
            <person name="Kellis M."/>
        </authorList>
    </citation>
    <scope>NUCLEOTIDE SEQUENCE [LARGE SCALE GENOMIC DNA]</scope>
    <source>
        <strain evidence="45">2N</strain>
    </source>
</reference>
<dbReference type="GO" id="GO:0055088">
    <property type="term" value="P:lipid homeostasis"/>
    <property type="evidence" value="ECO:0007669"/>
    <property type="project" value="TreeGrafter"/>
</dbReference>
<comment type="catalytic activity">
    <reaction evidence="32">
        <text>2 1-(9Z-octadecenoyl)-glycerol = 1,2-di-(9Z-octadecenoyl)-glycerol + glycerol</text>
        <dbReference type="Rhea" id="RHEA:38323"/>
        <dbReference type="ChEBI" id="CHEBI:17754"/>
        <dbReference type="ChEBI" id="CHEBI:52323"/>
        <dbReference type="ChEBI" id="CHEBI:75342"/>
    </reaction>
    <physiologicalReaction direction="left-to-right" evidence="32">
        <dbReference type="Rhea" id="RHEA:38324"/>
    </physiologicalReaction>
</comment>
<dbReference type="GO" id="GO:0004623">
    <property type="term" value="F:phospholipase A2 activity"/>
    <property type="evidence" value="ECO:0007669"/>
    <property type="project" value="UniProtKB-EC"/>
</dbReference>